<reference evidence="2 3" key="1">
    <citation type="submission" date="2019-06" db="EMBL/GenBank/DDBJ databases">
        <title>Cerasibacillus sp. nov., isolated from maize field.</title>
        <authorList>
            <person name="Lin S.-Y."/>
            <person name="Tsai C.-F."/>
            <person name="Young C.-C."/>
        </authorList>
    </citation>
    <scope>NUCLEOTIDE SEQUENCE [LARGE SCALE GENOMIC DNA]</scope>
    <source>
        <strain evidence="2 3">CC-CFT480</strain>
    </source>
</reference>
<feature type="transmembrane region" description="Helical" evidence="1">
    <location>
        <begin position="183"/>
        <end position="205"/>
    </location>
</feature>
<dbReference type="EMBL" id="VDUW01000002">
    <property type="protein sequence ID" value="TXL66751.1"/>
    <property type="molecule type" value="Genomic_DNA"/>
</dbReference>
<dbReference type="Pfam" id="PF04276">
    <property type="entry name" value="DUF443"/>
    <property type="match status" value="1"/>
</dbReference>
<feature type="transmembrane region" description="Helical" evidence="1">
    <location>
        <begin position="153"/>
        <end position="177"/>
    </location>
</feature>
<feature type="transmembrane region" description="Helical" evidence="1">
    <location>
        <begin position="72"/>
        <end position="90"/>
    </location>
</feature>
<gene>
    <name evidence="2" type="ORF">FHP05_05040</name>
</gene>
<evidence type="ECO:0000256" key="1">
    <source>
        <dbReference type="SAM" id="Phobius"/>
    </source>
</evidence>
<keyword evidence="1" id="KW-0472">Membrane</keyword>
<dbReference type="OrthoDB" id="2719213at2"/>
<keyword evidence="1" id="KW-0812">Transmembrane</keyword>
<dbReference type="RefSeq" id="WP_147666150.1">
    <property type="nucleotide sequence ID" value="NZ_VDUW01000002.1"/>
</dbReference>
<evidence type="ECO:0000313" key="3">
    <source>
        <dbReference type="Proteomes" id="UP000321574"/>
    </source>
</evidence>
<sequence length="220" mass="26056">MKCEVSYTAMSMRFRYKILTINDEDYLIDVDRPVWVLFIPFAYWLIPHTIYKISNQHILKQIKGPTVKQTKASYVNIFGIGMTVLLARMLESISDYFDLNTIPVVTFMIFLISALLLISLRLYISKINQRNLYKIANPEKLQKRKLWIWPKGIIYFFVYIIVYFIGLLLITFGFYAYFKYKNILLLIYTLIFLFLLLLANVLTVMPGTTRVRFKKKNPVI</sequence>
<keyword evidence="3" id="KW-1185">Reference proteome</keyword>
<dbReference type="AlphaFoldDB" id="A0A5C8P046"/>
<proteinExistence type="predicted"/>
<evidence type="ECO:0000313" key="2">
    <source>
        <dbReference type="EMBL" id="TXL66751.1"/>
    </source>
</evidence>
<dbReference type="InterPro" id="IPR005915">
    <property type="entry name" value="Tandem_5TM"/>
</dbReference>
<protein>
    <submittedName>
        <fullName evidence="2">DUF443 domain-containing protein</fullName>
    </submittedName>
</protein>
<comment type="caution">
    <text evidence="2">The sequence shown here is derived from an EMBL/GenBank/DDBJ whole genome shotgun (WGS) entry which is preliminary data.</text>
</comment>
<dbReference type="NCBIfam" id="TIGR01218">
    <property type="entry name" value="Gpos_tandem_5TM"/>
    <property type="match status" value="1"/>
</dbReference>
<dbReference type="Proteomes" id="UP000321574">
    <property type="component" value="Unassembled WGS sequence"/>
</dbReference>
<accession>A0A5C8P046</accession>
<name>A0A5C8P046_9BACI</name>
<feature type="transmembrane region" description="Helical" evidence="1">
    <location>
        <begin position="34"/>
        <end position="51"/>
    </location>
</feature>
<organism evidence="2 3">
    <name type="scientific">Cerasibacillus terrae</name>
    <dbReference type="NCBI Taxonomy" id="2498845"/>
    <lineage>
        <taxon>Bacteria</taxon>
        <taxon>Bacillati</taxon>
        <taxon>Bacillota</taxon>
        <taxon>Bacilli</taxon>
        <taxon>Bacillales</taxon>
        <taxon>Bacillaceae</taxon>
        <taxon>Cerasibacillus</taxon>
    </lineage>
</organism>
<keyword evidence="1" id="KW-1133">Transmembrane helix</keyword>
<feature type="transmembrane region" description="Helical" evidence="1">
    <location>
        <begin position="102"/>
        <end position="124"/>
    </location>
</feature>